<feature type="domain" description="FAD-binding PCMH-type" evidence="5">
    <location>
        <begin position="140"/>
        <end position="319"/>
    </location>
</feature>
<evidence type="ECO:0000256" key="3">
    <source>
        <dbReference type="SAM" id="MobiDB-lite"/>
    </source>
</evidence>
<sequence length="635" mass="69364">MAHLCILAFLVSIVLAANFNFESKQLTESETVPFPAIRFGDASQPSPQEECRYSPEDDDWPSDAEWQRFNATLGGVLLKPQPLAISCYAGPEHDATRCAALQSGWKDMAQHANHPVSVMSQWSSGMTCVPTKNPSSTCVQGGFPVYTVNATTVRHVQMAVNFARNKNIRLVIKNSGHNFNGNNIGGNALSIWVHNLRGLTYNPDFVTPDYTGRAVAMAGGTRATDVSTASRIYNTTILNAGGADVAVPGGYFQGAGHSSYASFYGLAADHVLQIRAVISDGRFVVADAQTNPDLFWAFRGGGGGTFGVVTSIVVRAFPLTPIASTSITFSTISRPGLPGVSNESFWAGIKEYLNFSTPLCDNKGFAYNFIKHASNSGATGLTFTSSLSLPNRTLAELRSFTKPFLQKLNKVGIPISIPTMRTIDVPDMQDQPNLARRALGDVVGNTLIASRLFQRYNYADDPSISSMHAAIRSTVEEGGYDIHGQVMSPMLSVSGNPNNAVLPAFRTAIMHTQAYEPNAWWDGTIVVETFEAQAKRHDRLQLYMQRWRDITPGGGAYMNEGDMQDPEWKDTFYGSHYENLLEVKKKWDPEGVFWVISGVGSDEWEVRGSSGGGREGLYTQDGKLCRTRDLGEDRK</sequence>
<dbReference type="PANTHER" id="PTHR13878:SF91">
    <property type="entry name" value="FAD BINDING DOMAIN PROTEIN (AFU_ORTHOLOGUE AFUA_6G12070)-RELATED"/>
    <property type="match status" value="1"/>
</dbReference>
<protein>
    <submittedName>
        <fullName evidence="6">FAD-binding domain-containing protein</fullName>
    </submittedName>
</protein>
<dbReference type="EMBL" id="MU001493">
    <property type="protein sequence ID" value="KAF2450272.1"/>
    <property type="molecule type" value="Genomic_DNA"/>
</dbReference>
<dbReference type="InterPro" id="IPR050432">
    <property type="entry name" value="FAD-linked_Oxidoreductases_BP"/>
</dbReference>
<dbReference type="OrthoDB" id="415825at2759"/>
<dbReference type="Proteomes" id="UP000799764">
    <property type="component" value="Unassembled WGS sequence"/>
</dbReference>
<keyword evidence="7" id="KW-1185">Reference proteome</keyword>
<dbReference type="Gene3D" id="3.30.465.10">
    <property type="match status" value="2"/>
</dbReference>
<dbReference type="Pfam" id="PF08031">
    <property type="entry name" value="BBE"/>
    <property type="match status" value="1"/>
</dbReference>
<name>A0A9P4PU57_9PLEO</name>
<gene>
    <name evidence="6" type="ORF">P171DRAFT_402571</name>
</gene>
<evidence type="ECO:0000256" key="1">
    <source>
        <dbReference type="ARBA" id="ARBA00005466"/>
    </source>
</evidence>
<keyword evidence="2" id="KW-0560">Oxidoreductase</keyword>
<comment type="caution">
    <text evidence="6">The sequence shown here is derived from an EMBL/GenBank/DDBJ whole genome shotgun (WGS) entry which is preliminary data.</text>
</comment>
<dbReference type="InterPro" id="IPR036318">
    <property type="entry name" value="FAD-bd_PCMH-like_sf"/>
</dbReference>
<feature type="region of interest" description="Disordered" evidence="3">
    <location>
        <begin position="37"/>
        <end position="59"/>
    </location>
</feature>
<feature type="chain" id="PRO_5040276620" evidence="4">
    <location>
        <begin position="17"/>
        <end position="635"/>
    </location>
</feature>
<reference evidence="6" key="1">
    <citation type="journal article" date="2020" name="Stud. Mycol.">
        <title>101 Dothideomycetes genomes: a test case for predicting lifestyles and emergence of pathogens.</title>
        <authorList>
            <person name="Haridas S."/>
            <person name="Albert R."/>
            <person name="Binder M."/>
            <person name="Bloem J."/>
            <person name="Labutti K."/>
            <person name="Salamov A."/>
            <person name="Andreopoulos B."/>
            <person name="Baker S."/>
            <person name="Barry K."/>
            <person name="Bills G."/>
            <person name="Bluhm B."/>
            <person name="Cannon C."/>
            <person name="Castanera R."/>
            <person name="Culley D."/>
            <person name="Daum C."/>
            <person name="Ezra D."/>
            <person name="Gonzalez J."/>
            <person name="Henrissat B."/>
            <person name="Kuo A."/>
            <person name="Liang C."/>
            <person name="Lipzen A."/>
            <person name="Lutzoni F."/>
            <person name="Magnuson J."/>
            <person name="Mondo S."/>
            <person name="Nolan M."/>
            <person name="Ohm R."/>
            <person name="Pangilinan J."/>
            <person name="Park H.-J."/>
            <person name="Ramirez L."/>
            <person name="Alfaro M."/>
            <person name="Sun H."/>
            <person name="Tritt A."/>
            <person name="Yoshinaga Y."/>
            <person name="Zwiers L.-H."/>
            <person name="Turgeon B."/>
            <person name="Goodwin S."/>
            <person name="Spatafora J."/>
            <person name="Crous P."/>
            <person name="Grigoriev I."/>
        </authorList>
    </citation>
    <scope>NUCLEOTIDE SEQUENCE</scope>
    <source>
        <strain evidence="6">CBS 690.94</strain>
    </source>
</reference>
<dbReference type="InterPro" id="IPR012951">
    <property type="entry name" value="BBE"/>
</dbReference>
<dbReference type="PROSITE" id="PS51387">
    <property type="entry name" value="FAD_PCMH"/>
    <property type="match status" value="1"/>
</dbReference>
<dbReference type="SUPFAM" id="SSF56176">
    <property type="entry name" value="FAD-binding/transporter-associated domain-like"/>
    <property type="match status" value="1"/>
</dbReference>
<dbReference type="InterPro" id="IPR006094">
    <property type="entry name" value="Oxid_FAD_bind_N"/>
</dbReference>
<keyword evidence="4" id="KW-0732">Signal</keyword>
<evidence type="ECO:0000256" key="4">
    <source>
        <dbReference type="SAM" id="SignalP"/>
    </source>
</evidence>
<dbReference type="GO" id="GO:0071949">
    <property type="term" value="F:FAD binding"/>
    <property type="evidence" value="ECO:0007669"/>
    <property type="project" value="InterPro"/>
</dbReference>
<dbReference type="InterPro" id="IPR016169">
    <property type="entry name" value="FAD-bd_PCMH_sub2"/>
</dbReference>
<dbReference type="InterPro" id="IPR016166">
    <property type="entry name" value="FAD-bd_PCMH"/>
</dbReference>
<proteinExistence type="inferred from homology"/>
<feature type="signal peptide" evidence="4">
    <location>
        <begin position="1"/>
        <end position="16"/>
    </location>
</feature>
<evidence type="ECO:0000259" key="5">
    <source>
        <dbReference type="PROSITE" id="PS51387"/>
    </source>
</evidence>
<dbReference type="PANTHER" id="PTHR13878">
    <property type="entry name" value="GULONOLACTONE OXIDASE"/>
    <property type="match status" value="1"/>
</dbReference>
<accession>A0A9P4PU57</accession>
<comment type="similarity">
    <text evidence="1">Belongs to the oxygen-dependent FAD-linked oxidoreductase family.</text>
</comment>
<dbReference type="AlphaFoldDB" id="A0A9P4PU57"/>
<dbReference type="GO" id="GO:0016491">
    <property type="term" value="F:oxidoreductase activity"/>
    <property type="evidence" value="ECO:0007669"/>
    <property type="project" value="UniProtKB-KW"/>
</dbReference>
<organism evidence="6 7">
    <name type="scientific">Karstenula rhodostoma CBS 690.94</name>
    <dbReference type="NCBI Taxonomy" id="1392251"/>
    <lineage>
        <taxon>Eukaryota</taxon>
        <taxon>Fungi</taxon>
        <taxon>Dikarya</taxon>
        <taxon>Ascomycota</taxon>
        <taxon>Pezizomycotina</taxon>
        <taxon>Dothideomycetes</taxon>
        <taxon>Pleosporomycetidae</taxon>
        <taxon>Pleosporales</taxon>
        <taxon>Massarineae</taxon>
        <taxon>Didymosphaeriaceae</taxon>
        <taxon>Karstenula</taxon>
    </lineage>
</organism>
<dbReference type="Pfam" id="PF01565">
    <property type="entry name" value="FAD_binding_4"/>
    <property type="match status" value="1"/>
</dbReference>
<evidence type="ECO:0000256" key="2">
    <source>
        <dbReference type="ARBA" id="ARBA00023002"/>
    </source>
</evidence>
<evidence type="ECO:0000313" key="7">
    <source>
        <dbReference type="Proteomes" id="UP000799764"/>
    </source>
</evidence>
<evidence type="ECO:0000313" key="6">
    <source>
        <dbReference type="EMBL" id="KAF2450272.1"/>
    </source>
</evidence>